<dbReference type="RefSeq" id="WP_120177298.1">
    <property type="nucleotide sequence ID" value="NZ_AP018786.1"/>
</dbReference>
<proteinExistence type="predicted"/>
<sequence length="166" mass="19049">MFSDTTSSPDEFALEEAARIRMMLGTARLERLDTDEEAALRLRLPLWLELLERGLGAKVPTLTDEALDAMRGLLEELHRPLATDEGEVPFDETKHLPWLKEFALEAKLFPEAGELRRAREAVEAHYNDGEPFTVLRWLAMVADAYDAAARHESREEHEQTDRYDNE</sequence>
<dbReference type="EMBL" id="AP018786">
    <property type="protein sequence ID" value="BBF23719.1"/>
    <property type="molecule type" value="Genomic_DNA"/>
</dbReference>
<evidence type="ECO:0000313" key="2">
    <source>
        <dbReference type="Proteomes" id="UP000271003"/>
    </source>
</evidence>
<dbReference type="KEGG" id="sutt:SUTMEG_16100"/>
<accession>A0A2Z6IB72</accession>
<protein>
    <submittedName>
        <fullName evidence="1">Uncharacterized protein</fullName>
    </submittedName>
</protein>
<organism evidence="1 2">
    <name type="scientific">Sutterella megalosphaeroides</name>
    <dbReference type="NCBI Taxonomy" id="2494234"/>
    <lineage>
        <taxon>Bacteria</taxon>
        <taxon>Pseudomonadati</taxon>
        <taxon>Pseudomonadota</taxon>
        <taxon>Betaproteobacteria</taxon>
        <taxon>Burkholderiales</taxon>
        <taxon>Sutterellaceae</taxon>
        <taxon>Sutterella</taxon>
    </lineage>
</organism>
<name>A0A2Z6IB72_9BURK</name>
<evidence type="ECO:0000313" key="1">
    <source>
        <dbReference type="EMBL" id="BBF23719.1"/>
    </source>
</evidence>
<dbReference type="AlphaFoldDB" id="A0A2Z6IB72"/>
<keyword evidence="2" id="KW-1185">Reference proteome</keyword>
<dbReference type="Proteomes" id="UP000271003">
    <property type="component" value="Chromosome"/>
</dbReference>
<reference evidence="1 2" key="1">
    <citation type="journal article" date="2018" name="Int. J. Syst. Evol. Microbiol.">
        <title>Mesosutterella multiformis gen. nov., sp. nov., a member of the family Sutterellaceae and Sutterella megalosphaeroides sp. nov., isolated from human faeces.</title>
        <authorList>
            <person name="Sakamoto M."/>
            <person name="Ikeyama N."/>
            <person name="Kunihiro T."/>
            <person name="Iino T."/>
            <person name="Yuki M."/>
            <person name="Ohkuma M."/>
        </authorList>
    </citation>
    <scope>NUCLEOTIDE SEQUENCE [LARGE SCALE GENOMIC DNA]</scope>
    <source>
        <strain evidence="1 2">6FBBBH3</strain>
    </source>
</reference>
<gene>
    <name evidence="1" type="ORF">SUTMEG_16100</name>
</gene>